<keyword evidence="2" id="KW-0732">Signal</keyword>
<feature type="compositionally biased region" description="Basic residues" evidence="1">
    <location>
        <begin position="64"/>
        <end position="73"/>
    </location>
</feature>
<keyword evidence="4" id="KW-1185">Reference proteome</keyword>
<dbReference type="Proteomes" id="UP000007148">
    <property type="component" value="Unassembled WGS sequence"/>
</dbReference>
<feature type="chain" id="PRO_5003469189" evidence="2">
    <location>
        <begin position="20"/>
        <end position="135"/>
    </location>
</feature>
<evidence type="ECO:0000256" key="1">
    <source>
        <dbReference type="SAM" id="MobiDB-lite"/>
    </source>
</evidence>
<reference evidence="3 4" key="1">
    <citation type="journal article" date="2011" name="PLoS Pathog.">
        <title>Endophytic Life Strategies Decoded by Genome and Transcriptome Analyses of the Mutualistic Root Symbiont Piriformospora indica.</title>
        <authorList>
            <person name="Zuccaro A."/>
            <person name="Lahrmann U."/>
            <person name="Guldener U."/>
            <person name="Langen G."/>
            <person name="Pfiffi S."/>
            <person name="Biedenkopf D."/>
            <person name="Wong P."/>
            <person name="Samans B."/>
            <person name="Grimm C."/>
            <person name="Basiewicz M."/>
            <person name="Murat C."/>
            <person name="Martin F."/>
            <person name="Kogel K.H."/>
        </authorList>
    </citation>
    <scope>NUCLEOTIDE SEQUENCE [LARGE SCALE GENOMIC DNA]</scope>
    <source>
        <strain evidence="3 4">DSM 11827</strain>
    </source>
</reference>
<name>G4TX56_SERID</name>
<dbReference type="HOGENOM" id="CLU_156034_0_0_1"/>
<comment type="caution">
    <text evidence="3">The sequence shown here is derived from an EMBL/GenBank/DDBJ whole genome shotgun (WGS) entry which is preliminary data.</text>
</comment>
<feature type="region of interest" description="Disordered" evidence="1">
    <location>
        <begin position="55"/>
        <end position="135"/>
    </location>
</feature>
<organism evidence="3 4">
    <name type="scientific">Serendipita indica (strain DSM 11827)</name>
    <name type="common">Root endophyte fungus</name>
    <name type="synonym">Piriformospora indica</name>
    <dbReference type="NCBI Taxonomy" id="1109443"/>
    <lineage>
        <taxon>Eukaryota</taxon>
        <taxon>Fungi</taxon>
        <taxon>Dikarya</taxon>
        <taxon>Basidiomycota</taxon>
        <taxon>Agaricomycotina</taxon>
        <taxon>Agaricomycetes</taxon>
        <taxon>Sebacinales</taxon>
        <taxon>Serendipitaceae</taxon>
        <taxon>Serendipita</taxon>
    </lineage>
</organism>
<protein>
    <submittedName>
        <fullName evidence="3">Uncharacterized protein</fullName>
    </submittedName>
</protein>
<sequence>MRASFFAVLFTASALLASATPVPVPVPDPTRMPQTHREWADHHYSQHSQYMRLSNQHRDAAKAATKKATRAKNHRDFNAYREHRAAAAHHQEKSARYKSVANEHLDQARQHEWHPRPDEHWSPIRQHRRSIDELD</sequence>
<feature type="compositionally biased region" description="Basic and acidic residues" evidence="1">
    <location>
        <begin position="74"/>
        <end position="122"/>
    </location>
</feature>
<proteinExistence type="predicted"/>
<dbReference type="AlphaFoldDB" id="G4TX56"/>
<accession>G4TX56</accession>
<dbReference type="EMBL" id="CAFZ01000548">
    <property type="protein sequence ID" value="CCA75899.1"/>
    <property type="molecule type" value="Genomic_DNA"/>
</dbReference>
<evidence type="ECO:0000256" key="2">
    <source>
        <dbReference type="SAM" id="SignalP"/>
    </source>
</evidence>
<gene>
    <name evidence="3" type="ORF">PIIN_09895</name>
</gene>
<evidence type="ECO:0000313" key="4">
    <source>
        <dbReference type="Proteomes" id="UP000007148"/>
    </source>
</evidence>
<feature type="signal peptide" evidence="2">
    <location>
        <begin position="1"/>
        <end position="19"/>
    </location>
</feature>
<evidence type="ECO:0000313" key="3">
    <source>
        <dbReference type="EMBL" id="CCA75899.1"/>
    </source>
</evidence>
<dbReference type="InParanoid" id="G4TX56"/>